<evidence type="ECO:0000256" key="10">
    <source>
        <dbReference type="SAM" id="MobiDB-lite"/>
    </source>
</evidence>
<feature type="active site" evidence="8">
    <location>
        <position position="421"/>
    </location>
</feature>
<dbReference type="PROSITE" id="PS00698">
    <property type="entry name" value="GH9_3"/>
    <property type="match status" value="1"/>
</dbReference>
<dbReference type="EC" id="3.2.1.4" evidence="9"/>
<dbReference type="GO" id="GO:0030245">
    <property type="term" value="P:cellulose catabolic process"/>
    <property type="evidence" value="ECO:0007669"/>
    <property type="project" value="UniProtKB-KW"/>
</dbReference>
<name>A0A8H7BVV5_9FUNG</name>
<evidence type="ECO:0000256" key="1">
    <source>
        <dbReference type="ARBA" id="ARBA00000966"/>
    </source>
</evidence>
<dbReference type="Proteomes" id="UP000605846">
    <property type="component" value="Unassembled WGS sequence"/>
</dbReference>
<gene>
    <name evidence="13" type="ORF">EC973_002984</name>
</gene>
<evidence type="ECO:0000256" key="5">
    <source>
        <dbReference type="ARBA" id="ARBA00023277"/>
    </source>
</evidence>
<evidence type="ECO:0000256" key="3">
    <source>
        <dbReference type="ARBA" id="ARBA00022801"/>
    </source>
</evidence>
<comment type="catalytic activity">
    <reaction evidence="1 9">
        <text>Endohydrolysis of (1-&gt;4)-beta-D-glucosidic linkages in cellulose, lichenin and cereal beta-D-glucans.</text>
        <dbReference type="EC" id="3.2.1.4"/>
    </reaction>
</comment>
<keyword evidence="6 8" id="KW-0326">Glycosidase</keyword>
<evidence type="ECO:0000313" key="14">
    <source>
        <dbReference type="Proteomes" id="UP000605846"/>
    </source>
</evidence>
<proteinExistence type="inferred from homology"/>
<keyword evidence="7 8" id="KW-0624">Polysaccharide degradation</keyword>
<evidence type="ECO:0000259" key="12">
    <source>
        <dbReference type="Pfam" id="PF00759"/>
    </source>
</evidence>
<dbReference type="InterPro" id="IPR012341">
    <property type="entry name" value="6hp_glycosidase-like_sf"/>
</dbReference>
<evidence type="ECO:0000256" key="2">
    <source>
        <dbReference type="ARBA" id="ARBA00007072"/>
    </source>
</evidence>
<comment type="caution">
    <text evidence="13">The sequence shown here is derived from an EMBL/GenBank/DDBJ whole genome shotgun (WGS) entry which is preliminary data.</text>
</comment>
<keyword evidence="11" id="KW-0812">Transmembrane</keyword>
<organism evidence="13 14">
    <name type="scientific">Apophysomyces ossiformis</name>
    <dbReference type="NCBI Taxonomy" id="679940"/>
    <lineage>
        <taxon>Eukaryota</taxon>
        <taxon>Fungi</taxon>
        <taxon>Fungi incertae sedis</taxon>
        <taxon>Mucoromycota</taxon>
        <taxon>Mucoromycotina</taxon>
        <taxon>Mucoromycetes</taxon>
        <taxon>Mucorales</taxon>
        <taxon>Mucorineae</taxon>
        <taxon>Mucoraceae</taxon>
        <taxon>Apophysomyces</taxon>
    </lineage>
</organism>
<dbReference type="Gene3D" id="1.50.10.10">
    <property type="match status" value="1"/>
</dbReference>
<keyword evidence="4 9" id="KW-0136">Cellulose degradation</keyword>
<keyword evidence="14" id="KW-1185">Reference proteome</keyword>
<dbReference type="AlphaFoldDB" id="A0A8H7BVV5"/>
<dbReference type="OrthoDB" id="10257085at2759"/>
<dbReference type="InterPro" id="IPR008928">
    <property type="entry name" value="6-hairpin_glycosidase_sf"/>
</dbReference>
<feature type="region of interest" description="Disordered" evidence="10">
    <location>
        <begin position="269"/>
        <end position="290"/>
    </location>
</feature>
<protein>
    <recommendedName>
        <fullName evidence="9">Endoglucanase</fullName>
        <ecNumber evidence="9">3.2.1.4</ecNumber>
    </recommendedName>
</protein>
<dbReference type="Pfam" id="PF00759">
    <property type="entry name" value="Glyco_hydro_9"/>
    <property type="match status" value="1"/>
</dbReference>
<dbReference type="EMBL" id="JABAYA010000019">
    <property type="protein sequence ID" value="KAF7730039.1"/>
    <property type="molecule type" value="Genomic_DNA"/>
</dbReference>
<comment type="similarity">
    <text evidence="2 8 9">Belongs to the glycosyl hydrolase 9 (cellulase E) family.</text>
</comment>
<evidence type="ECO:0000256" key="4">
    <source>
        <dbReference type="ARBA" id="ARBA00023001"/>
    </source>
</evidence>
<evidence type="ECO:0000256" key="11">
    <source>
        <dbReference type="SAM" id="Phobius"/>
    </source>
</evidence>
<keyword evidence="3 8" id="KW-0378">Hydrolase</keyword>
<dbReference type="PANTHER" id="PTHR22298">
    <property type="entry name" value="ENDO-1,4-BETA-GLUCANASE"/>
    <property type="match status" value="1"/>
</dbReference>
<feature type="domain" description="Glycoside hydrolase family 9" evidence="12">
    <location>
        <begin position="2"/>
        <end position="433"/>
    </location>
</feature>
<dbReference type="InterPro" id="IPR033126">
    <property type="entry name" value="Glyco_hydro_9_Asp/Glu_AS"/>
</dbReference>
<feature type="region of interest" description="Disordered" evidence="10">
    <location>
        <begin position="456"/>
        <end position="476"/>
    </location>
</feature>
<evidence type="ECO:0000313" key="13">
    <source>
        <dbReference type="EMBL" id="KAF7730039.1"/>
    </source>
</evidence>
<sequence length="507" mass="56420">MWRSDSALSDGNDHAVDLVGGYYDAGNYLKFTLPLAHSIGLLSWGALEWWEGYVKANQCEHLLETIQWGTDWLMKAHPQKDVLYVQVGNGEIDNGPDQHIPTPRPSYCVNATSPGTDVVAMAASALASAALVFRKMADQQVYADELVSHAIALYDFAEKAQPWQIYTKAVAEAKEMYPTDNYTSQLVYGALWLYRVTNQTHYLHKASYYFDLFDLALSKTQPKELAPMDWSDPTGAVYLLGAQLDPTKPRYQRSAETYLDRLLLIDKESNNNNNSSSSSTTTTTTTTTTTKMKTCQRTDDGLLWCGNYSRSNSLVIAQNMAFLALIYSERLDPLKKPYRTFALQQLDYLLGKNRMLTPYVVGIHANSPQNPHHAGASGGHDLVHMESSPPQERHVLYGAVVGGPGKDDLFYDEREDWAQSEVALDYNAPFQGLVAFQLCQDTAMVTDPPYVSIHAPRPAFGRPTPPPPTTTTSPSSTLPTWTLVLLVLSALSLLSTIFALVYFFEKN</sequence>
<evidence type="ECO:0000256" key="9">
    <source>
        <dbReference type="RuleBase" id="RU361166"/>
    </source>
</evidence>
<evidence type="ECO:0000256" key="7">
    <source>
        <dbReference type="ARBA" id="ARBA00023326"/>
    </source>
</evidence>
<evidence type="ECO:0000256" key="6">
    <source>
        <dbReference type="ARBA" id="ARBA00023295"/>
    </source>
</evidence>
<feature type="active site" evidence="8">
    <location>
        <position position="412"/>
    </location>
</feature>
<evidence type="ECO:0000256" key="8">
    <source>
        <dbReference type="PROSITE-ProRule" id="PRU10060"/>
    </source>
</evidence>
<keyword evidence="5 8" id="KW-0119">Carbohydrate metabolism</keyword>
<feature type="compositionally biased region" description="Low complexity" evidence="10">
    <location>
        <begin position="270"/>
        <end position="290"/>
    </location>
</feature>
<keyword evidence="11" id="KW-0472">Membrane</keyword>
<accession>A0A8H7BVV5</accession>
<keyword evidence="11" id="KW-1133">Transmembrane helix</keyword>
<dbReference type="InterPro" id="IPR001701">
    <property type="entry name" value="Glyco_hydro_9"/>
</dbReference>
<dbReference type="GO" id="GO:0008810">
    <property type="term" value="F:cellulase activity"/>
    <property type="evidence" value="ECO:0007669"/>
    <property type="project" value="UniProtKB-EC"/>
</dbReference>
<reference evidence="13" key="1">
    <citation type="submission" date="2020-01" db="EMBL/GenBank/DDBJ databases">
        <title>Genome Sequencing of Three Apophysomyces-Like Fungal Strains Confirms a Novel Fungal Genus in the Mucoromycota with divergent Burkholderia-like Endosymbiotic Bacteria.</title>
        <authorList>
            <person name="Stajich J.E."/>
            <person name="Macias A.M."/>
            <person name="Carter-House D."/>
            <person name="Lovett B."/>
            <person name="Kasson L.R."/>
            <person name="Berry K."/>
            <person name="Grigoriev I."/>
            <person name="Chang Y."/>
            <person name="Spatafora J."/>
            <person name="Kasson M.T."/>
        </authorList>
    </citation>
    <scope>NUCLEOTIDE SEQUENCE</scope>
    <source>
        <strain evidence="13">NRRL A-21654</strain>
    </source>
</reference>
<dbReference type="SUPFAM" id="SSF48208">
    <property type="entry name" value="Six-hairpin glycosidases"/>
    <property type="match status" value="1"/>
</dbReference>
<feature type="transmembrane region" description="Helical" evidence="11">
    <location>
        <begin position="481"/>
        <end position="504"/>
    </location>
</feature>